<dbReference type="Proteomes" id="UP000741360">
    <property type="component" value="Unassembled WGS sequence"/>
</dbReference>
<dbReference type="InterPro" id="IPR021309">
    <property type="entry name" value="YgaP-like_TM"/>
</dbReference>
<evidence type="ECO:0000313" key="4">
    <source>
        <dbReference type="Proteomes" id="UP000741360"/>
    </source>
</evidence>
<proteinExistence type="predicted"/>
<evidence type="ECO:0000256" key="1">
    <source>
        <dbReference type="SAM" id="Phobius"/>
    </source>
</evidence>
<organism evidence="3 4">
    <name type="scientific">Tectimicrobiota bacterium</name>
    <dbReference type="NCBI Taxonomy" id="2528274"/>
    <lineage>
        <taxon>Bacteria</taxon>
        <taxon>Pseudomonadati</taxon>
        <taxon>Nitrospinota/Tectimicrobiota group</taxon>
        <taxon>Candidatus Tectimicrobiota</taxon>
    </lineage>
</organism>
<gene>
    <name evidence="3" type="ORF">HYY65_00100</name>
</gene>
<keyword evidence="1" id="KW-0812">Transmembrane</keyword>
<dbReference type="EMBL" id="JACPSX010000001">
    <property type="protein sequence ID" value="MBI3013478.1"/>
    <property type="molecule type" value="Genomic_DNA"/>
</dbReference>
<evidence type="ECO:0000259" key="2">
    <source>
        <dbReference type="Pfam" id="PF11127"/>
    </source>
</evidence>
<accession>A0A932LY99</accession>
<dbReference type="Pfam" id="PF11127">
    <property type="entry name" value="YgaP-like_TM"/>
    <property type="match status" value="1"/>
</dbReference>
<sequence length="50" mass="5651">MKLYMEQWLRLLGGIVVLASVLLAVFHNAAWLWLTGLMGINLVQSAFTNF</sequence>
<dbReference type="Gene3D" id="6.10.140.1340">
    <property type="match status" value="1"/>
</dbReference>
<comment type="caution">
    <text evidence="3">The sequence shown here is derived from an EMBL/GenBank/DDBJ whole genome shotgun (WGS) entry which is preliminary data.</text>
</comment>
<keyword evidence="1" id="KW-1133">Transmembrane helix</keyword>
<keyword evidence="1" id="KW-0472">Membrane</keyword>
<dbReference type="AlphaFoldDB" id="A0A932LY99"/>
<reference evidence="3" key="1">
    <citation type="submission" date="2020-07" db="EMBL/GenBank/DDBJ databases">
        <title>Huge and variable diversity of episymbiotic CPR bacteria and DPANN archaea in groundwater ecosystems.</title>
        <authorList>
            <person name="He C.Y."/>
            <person name="Keren R."/>
            <person name="Whittaker M."/>
            <person name="Farag I.F."/>
            <person name="Doudna J."/>
            <person name="Cate J.H.D."/>
            <person name="Banfield J.F."/>
        </authorList>
    </citation>
    <scope>NUCLEOTIDE SEQUENCE</scope>
    <source>
        <strain evidence="3">NC_groundwater_717_Ag_S-0.2um_59_8</strain>
    </source>
</reference>
<feature type="domain" description="Inner membrane protein YgaP-like transmembrane" evidence="2">
    <location>
        <begin position="6"/>
        <end position="50"/>
    </location>
</feature>
<feature type="transmembrane region" description="Helical" evidence="1">
    <location>
        <begin position="12"/>
        <end position="34"/>
    </location>
</feature>
<protein>
    <submittedName>
        <fullName evidence="3">DUF2892 domain-containing protein</fullName>
    </submittedName>
</protein>
<name>A0A932LY99_UNCTE</name>
<evidence type="ECO:0000313" key="3">
    <source>
        <dbReference type="EMBL" id="MBI3013478.1"/>
    </source>
</evidence>